<organism evidence="1 2">
    <name type="scientific">Decorospora gaudefroyi</name>
    <dbReference type="NCBI Taxonomy" id="184978"/>
    <lineage>
        <taxon>Eukaryota</taxon>
        <taxon>Fungi</taxon>
        <taxon>Dikarya</taxon>
        <taxon>Ascomycota</taxon>
        <taxon>Pezizomycotina</taxon>
        <taxon>Dothideomycetes</taxon>
        <taxon>Pleosporomycetidae</taxon>
        <taxon>Pleosporales</taxon>
        <taxon>Pleosporineae</taxon>
        <taxon>Pleosporaceae</taxon>
        <taxon>Decorospora</taxon>
    </lineage>
</organism>
<accession>A0A6A5JX46</accession>
<dbReference type="EMBL" id="ML975537">
    <property type="protein sequence ID" value="KAF1828511.1"/>
    <property type="molecule type" value="Genomic_DNA"/>
</dbReference>
<protein>
    <submittedName>
        <fullName evidence="1">Uncharacterized protein</fullName>
    </submittedName>
</protein>
<evidence type="ECO:0000313" key="1">
    <source>
        <dbReference type="EMBL" id="KAF1828511.1"/>
    </source>
</evidence>
<reference evidence="1" key="1">
    <citation type="submission" date="2020-01" db="EMBL/GenBank/DDBJ databases">
        <authorList>
            <consortium name="DOE Joint Genome Institute"/>
            <person name="Haridas S."/>
            <person name="Albert R."/>
            <person name="Binder M."/>
            <person name="Bloem J."/>
            <person name="Labutti K."/>
            <person name="Salamov A."/>
            <person name="Andreopoulos B."/>
            <person name="Baker S.E."/>
            <person name="Barry K."/>
            <person name="Bills G."/>
            <person name="Bluhm B.H."/>
            <person name="Cannon C."/>
            <person name="Castanera R."/>
            <person name="Culley D.E."/>
            <person name="Daum C."/>
            <person name="Ezra D."/>
            <person name="Gonzalez J.B."/>
            <person name="Henrissat B."/>
            <person name="Kuo A."/>
            <person name="Liang C."/>
            <person name="Lipzen A."/>
            <person name="Lutzoni F."/>
            <person name="Magnuson J."/>
            <person name="Mondo S."/>
            <person name="Nolan M."/>
            <person name="Ohm R."/>
            <person name="Pangilinan J."/>
            <person name="Park H.-J."/>
            <person name="Ramirez L."/>
            <person name="Alfaro M."/>
            <person name="Sun H."/>
            <person name="Tritt A."/>
            <person name="Yoshinaga Y."/>
            <person name="Zwiers L.-H."/>
            <person name="Turgeon B.G."/>
            <person name="Goodwin S.B."/>
            <person name="Spatafora J.W."/>
            <person name="Crous P.W."/>
            <person name="Grigoriev I.V."/>
        </authorList>
    </citation>
    <scope>NUCLEOTIDE SEQUENCE</scope>
    <source>
        <strain evidence="1">P77</strain>
    </source>
</reference>
<gene>
    <name evidence="1" type="ORF">BDW02DRAFT_226927</name>
</gene>
<keyword evidence="2" id="KW-1185">Reference proteome</keyword>
<dbReference type="AlphaFoldDB" id="A0A6A5JX46"/>
<evidence type="ECO:0000313" key="2">
    <source>
        <dbReference type="Proteomes" id="UP000800040"/>
    </source>
</evidence>
<proteinExistence type="predicted"/>
<name>A0A6A5JX46_9PLEO</name>
<sequence length="101" mass="11461">MGCVASDSARRRFSGTCERGLLFLFAISTASARLSRLTGVFDGQGLTWYGMRGAYRRKNKPLRGLRYLLLPSISPMEFIHDSRTLLHLCLDGNEKGKMIWY</sequence>
<dbReference type="Proteomes" id="UP000800040">
    <property type="component" value="Unassembled WGS sequence"/>
</dbReference>